<dbReference type="EMBL" id="LR796326">
    <property type="protein sequence ID" value="CAB4136898.1"/>
    <property type="molecule type" value="Genomic_DNA"/>
</dbReference>
<evidence type="ECO:0000313" key="1">
    <source>
        <dbReference type="EMBL" id="CAB4136898.1"/>
    </source>
</evidence>
<sequence>MARSNQTPATEQPVEDTVEDAVVAEVPAEEVAADIAPADQPAAAEDAVVVAPVDHWWVAAEDFTVTVDWTTVAAKAGVSRFDPATGARLVALGVPLTPIED</sequence>
<gene>
    <name evidence="1" type="ORF">UFOVP314_35</name>
</gene>
<reference evidence="1" key="1">
    <citation type="submission" date="2020-04" db="EMBL/GenBank/DDBJ databases">
        <authorList>
            <person name="Chiriac C."/>
            <person name="Salcher M."/>
            <person name="Ghai R."/>
            <person name="Kavagutti S V."/>
        </authorList>
    </citation>
    <scope>NUCLEOTIDE SEQUENCE</scope>
</reference>
<name>A0A6J5LRF1_9CAUD</name>
<organism evidence="1">
    <name type="scientific">uncultured Caudovirales phage</name>
    <dbReference type="NCBI Taxonomy" id="2100421"/>
    <lineage>
        <taxon>Viruses</taxon>
        <taxon>Duplodnaviria</taxon>
        <taxon>Heunggongvirae</taxon>
        <taxon>Uroviricota</taxon>
        <taxon>Caudoviricetes</taxon>
        <taxon>Peduoviridae</taxon>
        <taxon>Maltschvirus</taxon>
        <taxon>Maltschvirus maltsch</taxon>
    </lineage>
</organism>
<protein>
    <submittedName>
        <fullName evidence="1">Uncharacterized protein</fullName>
    </submittedName>
</protein>
<proteinExistence type="predicted"/>
<accession>A0A6J5LRF1</accession>